<evidence type="ECO:0000256" key="1">
    <source>
        <dbReference type="ARBA" id="ARBA00004651"/>
    </source>
</evidence>
<keyword evidence="6 8" id="KW-1133">Transmembrane helix</keyword>
<evidence type="ECO:0000256" key="7">
    <source>
        <dbReference type="ARBA" id="ARBA00023136"/>
    </source>
</evidence>
<reference evidence="10" key="1">
    <citation type="journal article" date="2019" name="Int. J. Syst. Evol. Microbiol.">
        <title>The Global Catalogue of Microorganisms (GCM) 10K type strain sequencing project: providing services to taxonomists for standard genome sequencing and annotation.</title>
        <authorList>
            <consortium name="The Broad Institute Genomics Platform"/>
            <consortium name="The Broad Institute Genome Sequencing Center for Infectious Disease"/>
            <person name="Wu L."/>
            <person name="Ma J."/>
        </authorList>
    </citation>
    <scope>NUCLEOTIDE SEQUENCE [LARGE SCALE GENOMIC DNA]</scope>
    <source>
        <strain evidence="10">DFY28</strain>
    </source>
</reference>
<keyword evidence="7 8" id="KW-0472">Membrane</keyword>
<keyword evidence="4" id="KW-1003">Cell membrane</keyword>
<evidence type="ECO:0000256" key="4">
    <source>
        <dbReference type="ARBA" id="ARBA00022475"/>
    </source>
</evidence>
<feature type="transmembrane region" description="Helical" evidence="8">
    <location>
        <begin position="163"/>
        <end position="183"/>
    </location>
</feature>
<feature type="transmembrane region" description="Helical" evidence="8">
    <location>
        <begin position="123"/>
        <end position="142"/>
    </location>
</feature>
<proteinExistence type="inferred from homology"/>
<sequence>MVNSDMIGEVFSSIFTAAFGPTEAFAGTTAGIVAAMMNGAKRGLFSNEAGMGSAPNAAATASVTHPVRQGLIQSLGVFVDTMIVCSSTAFIVLASGLYNPSNDDSSVGATLTQDSVAASLGDWTIPVMTFLIFVFAFSSLLGNYSYAEVNLQLLTDSTLALTIFRWVVIVFAFIGGILSLQTVWDLADVAMACMALVNLVAILLLSKVAFVVLADFEKQRREGKEPVFVLDDHPELEGRVDPDVWSRAAQAKNPT</sequence>
<dbReference type="PRINTS" id="PR00175">
    <property type="entry name" value="NAALASMPORT"/>
</dbReference>
<dbReference type="InterPro" id="IPR001463">
    <property type="entry name" value="Na/Ala_symport"/>
</dbReference>
<name>A0ABW1R0Z1_9ACTN</name>
<keyword evidence="3" id="KW-0813">Transport</keyword>
<comment type="similarity">
    <text evidence="2">Belongs to the alanine or glycine:cation symporter (AGCS) (TC 2.A.25) family.</text>
</comment>
<evidence type="ECO:0000256" key="3">
    <source>
        <dbReference type="ARBA" id="ARBA00022448"/>
    </source>
</evidence>
<dbReference type="PANTHER" id="PTHR30330">
    <property type="entry name" value="AGSS FAMILY TRANSPORTER, SODIUM-ALANINE"/>
    <property type="match status" value="1"/>
</dbReference>
<evidence type="ECO:0000256" key="6">
    <source>
        <dbReference type="ARBA" id="ARBA00022989"/>
    </source>
</evidence>
<evidence type="ECO:0000256" key="2">
    <source>
        <dbReference type="ARBA" id="ARBA00009261"/>
    </source>
</evidence>
<keyword evidence="5 8" id="KW-0812">Transmembrane</keyword>
<evidence type="ECO:0000313" key="9">
    <source>
        <dbReference type="EMBL" id="MFC6154917.1"/>
    </source>
</evidence>
<gene>
    <name evidence="9" type="ORF">ACFPWU_14720</name>
</gene>
<evidence type="ECO:0000313" key="10">
    <source>
        <dbReference type="Proteomes" id="UP001596098"/>
    </source>
</evidence>
<dbReference type="Pfam" id="PF01235">
    <property type="entry name" value="Na_Ala_symp"/>
    <property type="match status" value="1"/>
</dbReference>
<evidence type="ECO:0000256" key="8">
    <source>
        <dbReference type="SAM" id="Phobius"/>
    </source>
</evidence>
<dbReference type="PANTHER" id="PTHR30330:SF1">
    <property type="entry name" value="AMINO-ACID CARRIER PROTEIN ALST"/>
    <property type="match status" value="1"/>
</dbReference>
<comment type="caution">
    <text evidence="9">The sequence shown here is derived from an EMBL/GenBank/DDBJ whole genome shotgun (WGS) entry which is preliminary data.</text>
</comment>
<organism evidence="9 10">
    <name type="scientific">Nocardioides yefusunii</name>
    <dbReference type="NCBI Taxonomy" id="2500546"/>
    <lineage>
        <taxon>Bacteria</taxon>
        <taxon>Bacillati</taxon>
        <taxon>Actinomycetota</taxon>
        <taxon>Actinomycetes</taxon>
        <taxon>Propionibacteriales</taxon>
        <taxon>Nocardioidaceae</taxon>
        <taxon>Nocardioides</taxon>
    </lineage>
</organism>
<dbReference type="RefSeq" id="WP_206611351.1">
    <property type="nucleotide sequence ID" value="NZ_CP034929.1"/>
</dbReference>
<dbReference type="EMBL" id="JBHSQI010000009">
    <property type="protein sequence ID" value="MFC6154917.1"/>
    <property type="molecule type" value="Genomic_DNA"/>
</dbReference>
<protein>
    <submittedName>
        <fullName evidence="9">Alanine/glycine:cation symporter family protein</fullName>
    </submittedName>
</protein>
<dbReference type="Proteomes" id="UP001596098">
    <property type="component" value="Unassembled WGS sequence"/>
</dbReference>
<comment type="subcellular location">
    <subcellularLocation>
        <location evidence="1">Cell membrane</location>
        <topology evidence="1">Multi-pass membrane protein</topology>
    </subcellularLocation>
</comment>
<feature type="transmembrane region" description="Helical" evidence="8">
    <location>
        <begin position="75"/>
        <end position="98"/>
    </location>
</feature>
<evidence type="ECO:0000256" key="5">
    <source>
        <dbReference type="ARBA" id="ARBA00022692"/>
    </source>
</evidence>
<feature type="transmembrane region" description="Helical" evidence="8">
    <location>
        <begin position="189"/>
        <end position="214"/>
    </location>
</feature>
<accession>A0ABW1R0Z1</accession>
<keyword evidence="10" id="KW-1185">Reference proteome</keyword>